<gene>
    <name evidence="1" type="ORF">MM415A00766_0004</name>
</gene>
<sequence length="333" mass="34769">MAIDPTAYGLTQWKAAIIAETTAGTILKTAMQLVNIDSPAAITRNPTLFTGMRSGDGRTAKAAEVYASEYGMEKSIQMSGLWDTTVGIVLLENVIGATTSTTIDVAANYTSEITLGAAALSDNIHTLSVVNIVPEGNNSEYYAGCVVDELKLTADTANDGGRFHFDTTLKTRGNAEVAAAPTTPTAFGTTTRSIYDFGAAASVISIATLGGAVDVILDSFELTFKSNVQWGGLGVNGVAQVINRGMPEFEVSGVFGVKFDANTVSSNVRYLAGTTVAVLCHSAATLVTGPGWTGSYGRITADVNPEDVRSGAYVKVPIKFLGHTSGNIFQIIV</sequence>
<proteinExistence type="predicted"/>
<name>A0A6M3KF46_9ZZZZ</name>
<organism evidence="1">
    <name type="scientific">viral metagenome</name>
    <dbReference type="NCBI Taxonomy" id="1070528"/>
    <lineage>
        <taxon>unclassified sequences</taxon>
        <taxon>metagenomes</taxon>
        <taxon>organismal metagenomes</taxon>
    </lineage>
</organism>
<dbReference type="Pfam" id="PF18906">
    <property type="entry name" value="Phage_tube_2"/>
    <property type="match status" value="1"/>
</dbReference>
<dbReference type="EMBL" id="MT142410">
    <property type="protein sequence ID" value="QJA80175.1"/>
    <property type="molecule type" value="Genomic_DNA"/>
</dbReference>
<protein>
    <recommendedName>
        <fullName evidence="2">Tail protein</fullName>
    </recommendedName>
</protein>
<accession>A0A6M3KF46</accession>
<evidence type="ECO:0008006" key="2">
    <source>
        <dbReference type="Google" id="ProtNLM"/>
    </source>
</evidence>
<dbReference type="InterPro" id="IPR044000">
    <property type="entry name" value="Phage_tube_2"/>
</dbReference>
<dbReference type="AlphaFoldDB" id="A0A6M3KF46"/>
<evidence type="ECO:0000313" key="1">
    <source>
        <dbReference type="EMBL" id="QJA80175.1"/>
    </source>
</evidence>
<reference evidence="1" key="1">
    <citation type="submission" date="2020-03" db="EMBL/GenBank/DDBJ databases">
        <title>The deep terrestrial virosphere.</title>
        <authorList>
            <person name="Holmfeldt K."/>
            <person name="Nilsson E."/>
            <person name="Simone D."/>
            <person name="Lopez-Fernandez M."/>
            <person name="Wu X."/>
            <person name="de Brujin I."/>
            <person name="Lundin D."/>
            <person name="Andersson A."/>
            <person name="Bertilsson S."/>
            <person name="Dopson M."/>
        </authorList>
    </citation>
    <scope>NUCLEOTIDE SEQUENCE</scope>
    <source>
        <strain evidence="1">MM415A00766</strain>
    </source>
</reference>